<reference evidence="2 3" key="1">
    <citation type="submission" date="2024-04" db="EMBL/GenBank/DDBJ databases">
        <authorList>
            <person name="Fracassetti M."/>
        </authorList>
    </citation>
    <scope>NUCLEOTIDE SEQUENCE [LARGE SCALE GENOMIC DNA]</scope>
</reference>
<organism evidence="2 3">
    <name type="scientific">Linum trigynum</name>
    <dbReference type="NCBI Taxonomy" id="586398"/>
    <lineage>
        <taxon>Eukaryota</taxon>
        <taxon>Viridiplantae</taxon>
        <taxon>Streptophyta</taxon>
        <taxon>Embryophyta</taxon>
        <taxon>Tracheophyta</taxon>
        <taxon>Spermatophyta</taxon>
        <taxon>Magnoliopsida</taxon>
        <taxon>eudicotyledons</taxon>
        <taxon>Gunneridae</taxon>
        <taxon>Pentapetalae</taxon>
        <taxon>rosids</taxon>
        <taxon>fabids</taxon>
        <taxon>Malpighiales</taxon>
        <taxon>Linaceae</taxon>
        <taxon>Linum</taxon>
    </lineage>
</organism>
<sequence length="87" mass="9396">MLGALIHTTIHTMRGGASIPTSLEVATPPNHLVSQHQLVVFSRGSLTRLDRGQSHSSSPTSLGRGNHSSSLSVSMLSQQQLWLQIIR</sequence>
<evidence type="ECO:0000313" key="2">
    <source>
        <dbReference type="EMBL" id="CAL1353873.1"/>
    </source>
</evidence>
<evidence type="ECO:0000313" key="3">
    <source>
        <dbReference type="Proteomes" id="UP001497516"/>
    </source>
</evidence>
<gene>
    <name evidence="2" type="ORF">LTRI10_LOCUS1741</name>
</gene>
<accession>A0AAV2CDA8</accession>
<feature type="region of interest" description="Disordered" evidence="1">
    <location>
        <begin position="49"/>
        <end position="71"/>
    </location>
</feature>
<protein>
    <submittedName>
        <fullName evidence="2">Uncharacterized protein</fullName>
    </submittedName>
</protein>
<evidence type="ECO:0000256" key="1">
    <source>
        <dbReference type="SAM" id="MobiDB-lite"/>
    </source>
</evidence>
<name>A0AAV2CDA8_9ROSI</name>
<keyword evidence="3" id="KW-1185">Reference proteome</keyword>
<proteinExistence type="predicted"/>
<dbReference type="AlphaFoldDB" id="A0AAV2CDA8"/>
<dbReference type="EMBL" id="OZ034813">
    <property type="protein sequence ID" value="CAL1353873.1"/>
    <property type="molecule type" value="Genomic_DNA"/>
</dbReference>
<feature type="compositionally biased region" description="Polar residues" evidence="1">
    <location>
        <begin position="54"/>
        <end position="67"/>
    </location>
</feature>
<dbReference type="Proteomes" id="UP001497516">
    <property type="component" value="Chromosome 1"/>
</dbReference>